<dbReference type="Pfam" id="PF13692">
    <property type="entry name" value="Glyco_trans_1_4"/>
    <property type="match status" value="1"/>
</dbReference>
<dbReference type="CDD" id="cd03801">
    <property type="entry name" value="GT4_PimA-like"/>
    <property type="match status" value="1"/>
</dbReference>
<dbReference type="RefSeq" id="WP_016482220.1">
    <property type="nucleotide sequence ID" value="NC_021487.1"/>
</dbReference>
<dbReference type="EMBL" id="HF951689">
    <property type="protein sequence ID" value="CCW34665.1"/>
    <property type="molecule type" value="Genomic_DNA"/>
</dbReference>
<accession>S0EXY0</accession>
<evidence type="ECO:0000256" key="1">
    <source>
        <dbReference type="ARBA" id="ARBA00022676"/>
    </source>
</evidence>
<evidence type="ECO:0000313" key="5">
    <source>
        <dbReference type="Proteomes" id="UP000014227"/>
    </source>
</evidence>
<proteinExistence type="predicted"/>
<gene>
    <name evidence="4" type="ORF">CCALI_00842</name>
</gene>
<dbReference type="Gene3D" id="3.40.50.2000">
    <property type="entry name" value="Glycogen Phosphorylase B"/>
    <property type="match status" value="2"/>
</dbReference>
<dbReference type="OrthoDB" id="5416057at2"/>
<dbReference type="InParanoid" id="S0EXY0"/>
<reference evidence="5" key="1">
    <citation type="submission" date="2013-03" db="EMBL/GenBank/DDBJ databases">
        <title>Genome sequence of Chthonomonas calidirosea, the first sequenced genome from the Armatimonadetes phylum (formally candidate division OP10).</title>
        <authorList>
            <person name="Lee K.C.Y."/>
            <person name="Morgan X.C."/>
            <person name="Dunfield P.F."/>
            <person name="Tamas I."/>
            <person name="Houghton K.M."/>
            <person name="Vyssotski M."/>
            <person name="Ryan J.L.J."/>
            <person name="Lagutin K."/>
            <person name="McDonald I.R."/>
            <person name="Stott M.B."/>
        </authorList>
    </citation>
    <scope>NUCLEOTIDE SEQUENCE [LARGE SCALE GENOMIC DNA]</scope>
    <source>
        <strain evidence="5">DSM 23976 / ICMP 18418 / T49</strain>
    </source>
</reference>
<dbReference type="PATRIC" id="fig|1303518.3.peg.850"/>
<dbReference type="PANTHER" id="PTHR12526">
    <property type="entry name" value="GLYCOSYLTRANSFERASE"/>
    <property type="match status" value="1"/>
</dbReference>
<evidence type="ECO:0000256" key="2">
    <source>
        <dbReference type="ARBA" id="ARBA00022679"/>
    </source>
</evidence>
<evidence type="ECO:0000259" key="3">
    <source>
        <dbReference type="Pfam" id="PF13439"/>
    </source>
</evidence>
<protein>
    <submittedName>
        <fullName evidence="4">Glycosyltransferase</fullName>
    </submittedName>
</protein>
<feature type="domain" description="Glycosyltransferase subfamily 4-like N-terminal" evidence="3">
    <location>
        <begin position="17"/>
        <end position="197"/>
    </location>
</feature>
<keyword evidence="1" id="KW-0328">Glycosyltransferase</keyword>
<dbReference type="KEGG" id="ccz:CCALI_00842"/>
<organism evidence="4 5">
    <name type="scientific">Chthonomonas calidirosea (strain DSM 23976 / ICMP 18418 / T49)</name>
    <dbReference type="NCBI Taxonomy" id="1303518"/>
    <lineage>
        <taxon>Bacteria</taxon>
        <taxon>Bacillati</taxon>
        <taxon>Armatimonadota</taxon>
        <taxon>Chthonomonadia</taxon>
        <taxon>Chthonomonadales</taxon>
        <taxon>Chthonomonadaceae</taxon>
        <taxon>Chthonomonas</taxon>
    </lineage>
</organism>
<evidence type="ECO:0000313" key="4">
    <source>
        <dbReference type="EMBL" id="CCW34665.1"/>
    </source>
</evidence>
<dbReference type="AlphaFoldDB" id="S0EXY0"/>
<dbReference type="InterPro" id="IPR028098">
    <property type="entry name" value="Glyco_trans_4-like_N"/>
</dbReference>
<dbReference type="HOGENOM" id="CLU_009583_2_3_0"/>
<dbReference type="STRING" id="454171.CP488_00314"/>
<keyword evidence="2 4" id="KW-0808">Transferase</keyword>
<dbReference type="PANTHER" id="PTHR12526:SF510">
    <property type="entry name" value="D-INOSITOL 3-PHOSPHATE GLYCOSYLTRANSFERASE"/>
    <property type="match status" value="1"/>
</dbReference>
<dbReference type="eggNOG" id="COG0438">
    <property type="taxonomic scope" value="Bacteria"/>
</dbReference>
<dbReference type="SUPFAM" id="SSF53756">
    <property type="entry name" value="UDP-Glycosyltransferase/glycogen phosphorylase"/>
    <property type="match status" value="1"/>
</dbReference>
<dbReference type="Proteomes" id="UP000014227">
    <property type="component" value="Chromosome I"/>
</dbReference>
<dbReference type="Pfam" id="PF13439">
    <property type="entry name" value="Glyco_transf_4"/>
    <property type="match status" value="1"/>
</dbReference>
<keyword evidence="5" id="KW-1185">Reference proteome</keyword>
<sequence length="412" mass="47159">MKIAFISYEYPPDTADGGIATYVQQAATLLAQRGHHVEVFAASRQRTCSTQEQDLYVHRLLTPDRAEFPRLVAPVFLQRHREVNFDVLEGPDYQAEAYEAVRAAPNIPFVVRLHTPNFLARRVRDAQLPLWRRARLRHRAVRHGQKPTWNPYSELHRIERIYLHQADEIVGISEAITNLVTKMAHLDQSRIHRIPNPYVPSQELLHIPLDTCTHTITFHGRLQLRKGVLDLAKAIPKVLHRFPQARFRFVGRPLESPCPTLDMRAYLMRQLWAWRDRVEFHDPVPLQQIPALLATTDLCVFPSLWENFPYVCLEAMAAGRGVIGSYAGGMKEILANGEVGLLVPPNRPDRLAQAILKLLQNPSLRSELGAKARMRVLQEYSAERIGPQLEASYLRAIARRRQLGPRLDLLVD</sequence>
<dbReference type="GO" id="GO:0016757">
    <property type="term" value="F:glycosyltransferase activity"/>
    <property type="evidence" value="ECO:0007669"/>
    <property type="project" value="UniProtKB-KW"/>
</dbReference>
<name>S0EXY0_CHTCT</name>